<dbReference type="NCBIfam" id="TIGR00012">
    <property type="entry name" value="L29"/>
    <property type="match status" value="1"/>
</dbReference>
<dbReference type="GO" id="GO:0003735">
    <property type="term" value="F:structural constituent of ribosome"/>
    <property type="evidence" value="ECO:0007669"/>
    <property type="project" value="InterPro"/>
</dbReference>
<sequence length="66" mass="7682">MKGNEFHNMTDVELAEKLKELKSELFNLRFRHASGQLENPVSIRTCKRNIARVNTEIRARELKAKA</sequence>
<name>A0A9D2G6S4_9FIRM</name>
<dbReference type="InterPro" id="IPR050063">
    <property type="entry name" value="Ribosomal_protein_uL29"/>
</dbReference>
<evidence type="ECO:0000256" key="1">
    <source>
        <dbReference type="ARBA" id="ARBA00009254"/>
    </source>
</evidence>
<evidence type="ECO:0000256" key="4">
    <source>
        <dbReference type="ARBA" id="ARBA00035204"/>
    </source>
</evidence>
<protein>
    <recommendedName>
        <fullName evidence="4 5">Large ribosomal subunit protein uL29</fullName>
    </recommendedName>
</protein>
<dbReference type="EMBL" id="DXBB01000105">
    <property type="protein sequence ID" value="HIZ73365.1"/>
    <property type="molecule type" value="Genomic_DNA"/>
</dbReference>
<evidence type="ECO:0000256" key="5">
    <source>
        <dbReference type="HAMAP-Rule" id="MF_00374"/>
    </source>
</evidence>
<dbReference type="HAMAP" id="MF_00374">
    <property type="entry name" value="Ribosomal_uL29"/>
    <property type="match status" value="1"/>
</dbReference>
<reference evidence="6" key="1">
    <citation type="journal article" date="2021" name="PeerJ">
        <title>Extensive microbial diversity within the chicken gut microbiome revealed by metagenomics and culture.</title>
        <authorList>
            <person name="Gilroy R."/>
            <person name="Ravi A."/>
            <person name="Getino M."/>
            <person name="Pursley I."/>
            <person name="Horton D.L."/>
            <person name="Alikhan N.F."/>
            <person name="Baker D."/>
            <person name="Gharbi K."/>
            <person name="Hall N."/>
            <person name="Watson M."/>
            <person name="Adriaenssens E.M."/>
            <person name="Foster-Nyarko E."/>
            <person name="Jarju S."/>
            <person name="Secka A."/>
            <person name="Antonio M."/>
            <person name="Oren A."/>
            <person name="Chaudhuri R.R."/>
            <person name="La Ragione R."/>
            <person name="Hildebrand F."/>
            <person name="Pallen M.J."/>
        </authorList>
    </citation>
    <scope>NUCLEOTIDE SEQUENCE</scope>
    <source>
        <strain evidence="6">ChiW7-2402</strain>
    </source>
</reference>
<dbReference type="InterPro" id="IPR036049">
    <property type="entry name" value="Ribosomal_uL29_sf"/>
</dbReference>
<keyword evidence="3 5" id="KW-0687">Ribonucleoprotein</keyword>
<dbReference type="Proteomes" id="UP000824102">
    <property type="component" value="Unassembled WGS sequence"/>
</dbReference>
<organism evidence="6 7">
    <name type="scientific">Candidatus Gallimonas intestinavium</name>
    <dbReference type="NCBI Taxonomy" id="2838603"/>
    <lineage>
        <taxon>Bacteria</taxon>
        <taxon>Bacillati</taxon>
        <taxon>Bacillota</taxon>
        <taxon>Clostridia</taxon>
        <taxon>Candidatus Gallimonas</taxon>
    </lineage>
</organism>
<dbReference type="GO" id="GO:0022625">
    <property type="term" value="C:cytosolic large ribosomal subunit"/>
    <property type="evidence" value="ECO:0007669"/>
    <property type="project" value="TreeGrafter"/>
</dbReference>
<comment type="similarity">
    <text evidence="1 5">Belongs to the universal ribosomal protein uL29 family.</text>
</comment>
<dbReference type="FunFam" id="1.10.287.310:FF:000001">
    <property type="entry name" value="50S ribosomal protein L29"/>
    <property type="match status" value="1"/>
</dbReference>
<dbReference type="InterPro" id="IPR001854">
    <property type="entry name" value="Ribosomal_uL29"/>
</dbReference>
<accession>A0A9D2G6S4</accession>
<dbReference type="CDD" id="cd00427">
    <property type="entry name" value="Ribosomal_L29_HIP"/>
    <property type="match status" value="1"/>
</dbReference>
<dbReference type="Gene3D" id="1.10.287.310">
    <property type="match status" value="1"/>
</dbReference>
<dbReference type="Pfam" id="PF00831">
    <property type="entry name" value="Ribosomal_L29"/>
    <property type="match status" value="1"/>
</dbReference>
<keyword evidence="2 5" id="KW-0689">Ribosomal protein</keyword>
<gene>
    <name evidence="5 6" type="primary">rpmC</name>
    <name evidence="6" type="ORF">H9964_07270</name>
</gene>
<dbReference type="AlphaFoldDB" id="A0A9D2G6S4"/>
<comment type="caution">
    <text evidence="6">The sequence shown here is derived from an EMBL/GenBank/DDBJ whole genome shotgun (WGS) entry which is preliminary data.</text>
</comment>
<evidence type="ECO:0000313" key="7">
    <source>
        <dbReference type="Proteomes" id="UP000824102"/>
    </source>
</evidence>
<dbReference type="SUPFAM" id="SSF46561">
    <property type="entry name" value="Ribosomal protein L29 (L29p)"/>
    <property type="match status" value="1"/>
</dbReference>
<dbReference type="GO" id="GO:0006412">
    <property type="term" value="P:translation"/>
    <property type="evidence" value="ECO:0007669"/>
    <property type="project" value="UniProtKB-UniRule"/>
</dbReference>
<proteinExistence type="inferred from homology"/>
<evidence type="ECO:0000256" key="3">
    <source>
        <dbReference type="ARBA" id="ARBA00023274"/>
    </source>
</evidence>
<dbReference type="PANTHER" id="PTHR10916:SF0">
    <property type="entry name" value="LARGE RIBOSOMAL SUBUNIT PROTEIN UL29C"/>
    <property type="match status" value="1"/>
</dbReference>
<dbReference type="PANTHER" id="PTHR10916">
    <property type="entry name" value="60S RIBOSOMAL PROTEIN L35/50S RIBOSOMAL PROTEIN L29"/>
    <property type="match status" value="1"/>
</dbReference>
<evidence type="ECO:0000313" key="6">
    <source>
        <dbReference type="EMBL" id="HIZ73365.1"/>
    </source>
</evidence>
<reference evidence="6" key="2">
    <citation type="submission" date="2021-04" db="EMBL/GenBank/DDBJ databases">
        <authorList>
            <person name="Gilroy R."/>
        </authorList>
    </citation>
    <scope>NUCLEOTIDE SEQUENCE</scope>
    <source>
        <strain evidence="6">ChiW7-2402</strain>
    </source>
</reference>
<evidence type="ECO:0000256" key="2">
    <source>
        <dbReference type="ARBA" id="ARBA00022980"/>
    </source>
</evidence>